<dbReference type="Pfam" id="PF00009">
    <property type="entry name" value="GTP_EFTU"/>
    <property type="match status" value="1"/>
</dbReference>
<comment type="subcellular location">
    <subcellularLocation>
        <location evidence="1">Mitochondrion</location>
    </subcellularLocation>
</comment>
<evidence type="ECO:0000256" key="7">
    <source>
        <dbReference type="ARBA" id="ARBA00023128"/>
    </source>
</evidence>
<keyword evidence="8" id="KW-0342">GTP-binding</keyword>
<proteinExistence type="inferred from homology"/>
<dbReference type="InterPro" id="IPR000795">
    <property type="entry name" value="T_Tr_GTP-bd_dom"/>
</dbReference>
<keyword evidence="6" id="KW-0809">Transit peptide</keyword>
<comment type="similarity">
    <text evidence="2">Belongs to the TRAFAC class translation factor GTPase superfamily. Classic translation factor GTPase family. IF-2 subfamily.</text>
</comment>
<dbReference type="Pfam" id="PF22042">
    <property type="entry name" value="EF-G_D2"/>
    <property type="match status" value="1"/>
</dbReference>
<name>C1MNJ7_MICPC</name>
<keyword evidence="13" id="KW-1185">Reference proteome</keyword>
<keyword evidence="7" id="KW-0496">Mitochondrion</keyword>
<evidence type="ECO:0000256" key="9">
    <source>
        <dbReference type="ARBA" id="ARBA00025162"/>
    </source>
</evidence>
<dbReference type="GO" id="GO:0005739">
    <property type="term" value="C:mitochondrion"/>
    <property type="evidence" value="ECO:0007669"/>
    <property type="project" value="UniProtKB-SubCell"/>
</dbReference>
<keyword evidence="4" id="KW-0547">Nucleotide-binding</keyword>
<evidence type="ECO:0000256" key="1">
    <source>
        <dbReference type="ARBA" id="ARBA00004173"/>
    </source>
</evidence>
<comment type="function">
    <text evidence="9">One of the essential components for the initiation of protein synthesis. Protects formylmethionyl-tRNA from spontaneous hydrolysis and promotes its binding to the 30S ribosomal subunits. Also involved in the hydrolysis of GTP during the formation of the 70S ribosomal complex.</text>
</comment>
<evidence type="ECO:0000256" key="10">
    <source>
        <dbReference type="ARBA" id="ARBA00044200"/>
    </source>
</evidence>
<dbReference type="RefSeq" id="XP_003057117.1">
    <property type="nucleotide sequence ID" value="XM_003057071.1"/>
</dbReference>
<dbReference type="InterPro" id="IPR044145">
    <property type="entry name" value="IF2_II"/>
</dbReference>
<dbReference type="NCBIfam" id="TIGR00487">
    <property type="entry name" value="IF-2"/>
    <property type="match status" value="1"/>
</dbReference>
<dbReference type="Gene3D" id="3.40.50.300">
    <property type="entry name" value="P-loop containing nucleotide triphosphate hydrolases"/>
    <property type="match status" value="1"/>
</dbReference>
<dbReference type="InterPro" id="IPR027417">
    <property type="entry name" value="P-loop_NTPase"/>
</dbReference>
<dbReference type="CDD" id="cd03692">
    <property type="entry name" value="mtIF2_IVc"/>
    <property type="match status" value="1"/>
</dbReference>
<dbReference type="InterPro" id="IPR023115">
    <property type="entry name" value="TIF_IF2_dom3"/>
</dbReference>
<dbReference type="SUPFAM" id="SSF52156">
    <property type="entry name" value="Initiation factor IF2/eIF5b, domain 3"/>
    <property type="match status" value="1"/>
</dbReference>
<dbReference type="PROSITE" id="PS51722">
    <property type="entry name" value="G_TR_2"/>
    <property type="match status" value="1"/>
</dbReference>
<accession>C1MNJ7</accession>
<dbReference type="Gene3D" id="2.40.30.10">
    <property type="entry name" value="Translation factors"/>
    <property type="match status" value="2"/>
</dbReference>
<organism evidence="13">
    <name type="scientific">Micromonas pusilla (strain CCMP1545)</name>
    <name type="common">Picoplanktonic green alga</name>
    <dbReference type="NCBI Taxonomy" id="564608"/>
    <lineage>
        <taxon>Eukaryota</taxon>
        <taxon>Viridiplantae</taxon>
        <taxon>Chlorophyta</taxon>
        <taxon>Mamiellophyceae</taxon>
        <taxon>Mamiellales</taxon>
        <taxon>Mamiellaceae</taxon>
        <taxon>Micromonas</taxon>
    </lineage>
</organism>
<dbReference type="eggNOG" id="KOG1145">
    <property type="taxonomic scope" value="Eukaryota"/>
</dbReference>
<dbReference type="Pfam" id="PF11987">
    <property type="entry name" value="IF-2"/>
    <property type="match status" value="1"/>
</dbReference>
<dbReference type="NCBIfam" id="TIGR00231">
    <property type="entry name" value="small_GTP"/>
    <property type="match status" value="1"/>
</dbReference>
<protein>
    <recommendedName>
        <fullName evidence="10">Translation initiation factor IF-2, mitochondrial</fullName>
    </recommendedName>
</protein>
<dbReference type="PRINTS" id="PR00315">
    <property type="entry name" value="ELONGATNFCT"/>
</dbReference>
<dbReference type="PANTHER" id="PTHR43381:SF20">
    <property type="entry name" value="TRANSLATION INITIATION FACTOR IF-2, MITOCHONDRIAL"/>
    <property type="match status" value="1"/>
</dbReference>
<dbReference type="InterPro" id="IPR015760">
    <property type="entry name" value="TIF_IF2"/>
</dbReference>
<dbReference type="OrthoDB" id="361630at2759"/>
<evidence type="ECO:0000259" key="11">
    <source>
        <dbReference type="PROSITE" id="PS51722"/>
    </source>
</evidence>
<feature type="non-terminal residue" evidence="12">
    <location>
        <position position="1"/>
    </location>
</feature>
<dbReference type="EMBL" id="GG663737">
    <property type="protein sequence ID" value="EEH58762.1"/>
    <property type="molecule type" value="Genomic_DNA"/>
</dbReference>
<evidence type="ECO:0000256" key="5">
    <source>
        <dbReference type="ARBA" id="ARBA00022917"/>
    </source>
</evidence>
<dbReference type="InterPro" id="IPR053905">
    <property type="entry name" value="EF-G-like_DII"/>
</dbReference>
<gene>
    <name evidence="12" type="ORF">MICPUCDRAFT_15560</name>
</gene>
<dbReference type="FunFam" id="3.40.50.300:FF:000019">
    <property type="entry name" value="Translation initiation factor IF-2"/>
    <property type="match status" value="1"/>
</dbReference>
<dbReference type="InterPro" id="IPR036925">
    <property type="entry name" value="TIF_IF2_dom3_sf"/>
</dbReference>
<reference evidence="12 13" key="1">
    <citation type="journal article" date="2009" name="Science">
        <title>Green evolution and dynamic adaptations revealed by genomes of the marine picoeukaryotes Micromonas.</title>
        <authorList>
            <person name="Worden A.Z."/>
            <person name="Lee J.H."/>
            <person name="Mock T."/>
            <person name="Rouze P."/>
            <person name="Simmons M.P."/>
            <person name="Aerts A.L."/>
            <person name="Allen A.E."/>
            <person name="Cuvelier M.L."/>
            <person name="Derelle E."/>
            <person name="Everett M.V."/>
            <person name="Foulon E."/>
            <person name="Grimwood J."/>
            <person name="Gundlach H."/>
            <person name="Henrissat B."/>
            <person name="Napoli C."/>
            <person name="McDonald S.M."/>
            <person name="Parker M.S."/>
            <person name="Rombauts S."/>
            <person name="Salamov A."/>
            <person name="Von Dassow P."/>
            <person name="Badger J.H."/>
            <person name="Coutinho P.M."/>
            <person name="Demir E."/>
            <person name="Dubchak I."/>
            <person name="Gentemann C."/>
            <person name="Eikrem W."/>
            <person name="Gready J.E."/>
            <person name="John U."/>
            <person name="Lanier W."/>
            <person name="Lindquist E.A."/>
            <person name="Lucas S."/>
            <person name="Mayer K.F."/>
            <person name="Moreau H."/>
            <person name="Not F."/>
            <person name="Otillar R."/>
            <person name="Panaud O."/>
            <person name="Pangilinan J."/>
            <person name="Paulsen I."/>
            <person name="Piegu B."/>
            <person name="Poliakov A."/>
            <person name="Robbens S."/>
            <person name="Schmutz J."/>
            <person name="Toulza E."/>
            <person name="Wyss T."/>
            <person name="Zelensky A."/>
            <person name="Zhou K."/>
            <person name="Armbrust E.V."/>
            <person name="Bhattacharya D."/>
            <person name="Goodenough U.W."/>
            <person name="Van de Peer Y."/>
            <person name="Grigoriev I.V."/>
        </authorList>
    </citation>
    <scope>NUCLEOTIDE SEQUENCE [LARGE SCALE GENOMIC DNA]</scope>
    <source>
        <strain evidence="12 13">CCMP1545</strain>
    </source>
</reference>
<evidence type="ECO:0000256" key="4">
    <source>
        <dbReference type="ARBA" id="ARBA00022741"/>
    </source>
</evidence>
<dbReference type="FunFam" id="2.40.30.10:FF:000008">
    <property type="entry name" value="Translation initiation factor IF-2"/>
    <property type="match status" value="1"/>
</dbReference>
<dbReference type="STRING" id="564608.C1MNJ7"/>
<evidence type="ECO:0000256" key="6">
    <source>
        <dbReference type="ARBA" id="ARBA00022946"/>
    </source>
</evidence>
<dbReference type="PANTHER" id="PTHR43381">
    <property type="entry name" value="TRANSLATION INITIATION FACTOR IF-2-RELATED"/>
    <property type="match status" value="1"/>
</dbReference>
<dbReference type="Gene3D" id="3.40.50.10050">
    <property type="entry name" value="Translation initiation factor IF- 2, domain 3"/>
    <property type="match status" value="1"/>
</dbReference>
<dbReference type="CDD" id="cd01887">
    <property type="entry name" value="IF2_eIF5B"/>
    <property type="match status" value="1"/>
</dbReference>
<dbReference type="AlphaFoldDB" id="C1MNJ7"/>
<dbReference type="GO" id="GO:0003924">
    <property type="term" value="F:GTPase activity"/>
    <property type="evidence" value="ECO:0007669"/>
    <property type="project" value="InterPro"/>
</dbReference>
<dbReference type="GeneID" id="9682097"/>
<dbReference type="InterPro" id="IPR000178">
    <property type="entry name" value="TF_IF2_bacterial-like"/>
</dbReference>
<dbReference type="FunFam" id="3.40.50.10050:FF:000001">
    <property type="entry name" value="Translation initiation factor IF-2"/>
    <property type="match status" value="1"/>
</dbReference>
<keyword evidence="3" id="KW-0396">Initiation factor</keyword>
<evidence type="ECO:0000313" key="13">
    <source>
        <dbReference type="Proteomes" id="UP000001876"/>
    </source>
</evidence>
<dbReference type="SUPFAM" id="SSF52540">
    <property type="entry name" value="P-loop containing nucleoside triphosphate hydrolases"/>
    <property type="match status" value="1"/>
</dbReference>
<evidence type="ECO:0000256" key="8">
    <source>
        <dbReference type="ARBA" id="ARBA00023134"/>
    </source>
</evidence>
<feature type="domain" description="Tr-type G" evidence="11">
    <location>
        <begin position="72"/>
        <end position="252"/>
    </location>
</feature>
<sequence>VTIAELARLLKCSPRRIETVLIDLGEPPASLEETVSADVIELCAVELGVDVEVVDDESPSATSADGTPLELPRRAVVAVMGHVDHGKTTLLDRLRSANVADGEAGGITQARSISYWSPYDRHLGAFVVKCGGGGELTFLDTPGHAAFSAMRRRGASVTDVAVLVCAADDGVMPQTREAAAHILAANCKFVVAITKCDRDGADPSRVRDELHAMGIALESHGGDVQCVEVSAMTGQGMEDLEMALFLEAESLNLTARRDCEGVGVILEARLDKGHGAVVTGLLRRGVVGIGEHVVAGTHYGRVRRLIGDGGVDVESCGPSEPFEITGLRGVPSAGDSVMVVATEERARRVATARADRIETARLAALSVGDDRQFIDDDADARAAESVNSDLCAIVKADVQGTAEAVRDSLLGLGTSSVGVKVVYVGVGAVSESDVALAAAIGGPILAFNVQVSNVVEKAAKDAGVVIVNRKVIYHLLDAVGELLGGLGAFSSRWFPYDREVLGEAEVRQVFDLSGRRGNKANMVAGCVVNSGSFSAVEKFRLLRDGEPVHEGLLDAQSIRRHRLEVTTVGKGTECGVSLADHADVKPGDVIQCVHFVKRKAVVEKVATGGARVVERQPR</sequence>
<dbReference type="InterPro" id="IPR009000">
    <property type="entry name" value="Transl_B-barrel_sf"/>
</dbReference>
<evidence type="ECO:0000256" key="3">
    <source>
        <dbReference type="ARBA" id="ARBA00022540"/>
    </source>
</evidence>
<dbReference type="KEGG" id="mpp:MICPUCDRAFT_15560"/>
<keyword evidence="5" id="KW-0648">Protein biosynthesis</keyword>
<dbReference type="InterPro" id="IPR005225">
    <property type="entry name" value="Small_GTP-bd"/>
</dbReference>
<dbReference type="OMA" id="TIVCYQI"/>
<dbReference type="GO" id="GO:0003743">
    <property type="term" value="F:translation initiation factor activity"/>
    <property type="evidence" value="ECO:0007669"/>
    <property type="project" value="UniProtKB-KW"/>
</dbReference>
<evidence type="ECO:0000256" key="2">
    <source>
        <dbReference type="ARBA" id="ARBA00007733"/>
    </source>
</evidence>
<evidence type="ECO:0000313" key="12">
    <source>
        <dbReference type="EMBL" id="EEH58762.1"/>
    </source>
</evidence>
<dbReference type="SUPFAM" id="SSF50447">
    <property type="entry name" value="Translation proteins"/>
    <property type="match status" value="2"/>
</dbReference>
<dbReference type="Proteomes" id="UP000001876">
    <property type="component" value="Unassembled WGS sequence"/>
</dbReference>
<dbReference type="CDD" id="cd03702">
    <property type="entry name" value="IF2_mtIF2_II"/>
    <property type="match status" value="1"/>
</dbReference>
<dbReference type="GO" id="GO:0005525">
    <property type="term" value="F:GTP binding"/>
    <property type="evidence" value="ECO:0007669"/>
    <property type="project" value="UniProtKB-KW"/>
</dbReference>